<comment type="caution">
    <text evidence="1">The sequence shown here is derived from an EMBL/GenBank/DDBJ whole genome shotgun (WGS) entry which is preliminary data.</text>
</comment>
<reference evidence="2" key="1">
    <citation type="submission" date="2016-06" db="EMBL/GenBank/DDBJ databases">
        <title>Parallel loss of symbiosis genes in relatives of nitrogen-fixing non-legume Parasponia.</title>
        <authorList>
            <person name="Van Velzen R."/>
            <person name="Holmer R."/>
            <person name="Bu F."/>
            <person name="Rutten L."/>
            <person name="Van Zeijl A."/>
            <person name="Liu W."/>
            <person name="Santuari L."/>
            <person name="Cao Q."/>
            <person name="Sharma T."/>
            <person name="Shen D."/>
            <person name="Roswanjaya Y."/>
            <person name="Wardhani T."/>
            <person name="Kalhor M.S."/>
            <person name="Jansen J."/>
            <person name="Van den Hoogen J."/>
            <person name="Gungor B."/>
            <person name="Hartog M."/>
            <person name="Hontelez J."/>
            <person name="Verver J."/>
            <person name="Yang W.-C."/>
            <person name="Schijlen E."/>
            <person name="Repin R."/>
            <person name="Schilthuizen M."/>
            <person name="Schranz E."/>
            <person name="Heidstra R."/>
            <person name="Miyata K."/>
            <person name="Fedorova E."/>
            <person name="Kohlen W."/>
            <person name="Bisseling T."/>
            <person name="Smit S."/>
            <person name="Geurts R."/>
        </authorList>
    </citation>
    <scope>NUCLEOTIDE SEQUENCE [LARGE SCALE GENOMIC DNA]</scope>
    <source>
        <strain evidence="2">cv. RG33-2</strain>
    </source>
</reference>
<accession>A0A2P5EXD6</accession>
<sequence>AEGAAVPQNKYRSNCSKISRCKTVAPRWYHGASLFLTRHRGASNLSKIS</sequence>
<dbReference type="EMBL" id="JXTC01000086">
    <property type="protein sequence ID" value="PON90201.1"/>
    <property type="molecule type" value="Genomic_DNA"/>
</dbReference>
<organism evidence="1 2">
    <name type="scientific">Trema orientale</name>
    <name type="common">Charcoal tree</name>
    <name type="synonym">Celtis orientalis</name>
    <dbReference type="NCBI Taxonomy" id="63057"/>
    <lineage>
        <taxon>Eukaryota</taxon>
        <taxon>Viridiplantae</taxon>
        <taxon>Streptophyta</taxon>
        <taxon>Embryophyta</taxon>
        <taxon>Tracheophyta</taxon>
        <taxon>Spermatophyta</taxon>
        <taxon>Magnoliopsida</taxon>
        <taxon>eudicotyledons</taxon>
        <taxon>Gunneridae</taxon>
        <taxon>Pentapetalae</taxon>
        <taxon>rosids</taxon>
        <taxon>fabids</taxon>
        <taxon>Rosales</taxon>
        <taxon>Cannabaceae</taxon>
        <taxon>Trema</taxon>
    </lineage>
</organism>
<dbReference type="Proteomes" id="UP000237000">
    <property type="component" value="Unassembled WGS sequence"/>
</dbReference>
<evidence type="ECO:0000313" key="1">
    <source>
        <dbReference type="EMBL" id="PON90201.1"/>
    </source>
</evidence>
<gene>
    <name evidence="1" type="ORF">TorRG33x02_140510</name>
</gene>
<protein>
    <submittedName>
        <fullName evidence="1">Uncharacterized protein</fullName>
    </submittedName>
</protein>
<evidence type="ECO:0000313" key="2">
    <source>
        <dbReference type="Proteomes" id="UP000237000"/>
    </source>
</evidence>
<dbReference type="InParanoid" id="A0A2P5EXD6"/>
<dbReference type="AlphaFoldDB" id="A0A2P5EXD6"/>
<proteinExistence type="predicted"/>
<keyword evidence="2" id="KW-1185">Reference proteome</keyword>
<name>A0A2P5EXD6_TREOI</name>
<feature type="non-terminal residue" evidence="1">
    <location>
        <position position="1"/>
    </location>
</feature>